<proteinExistence type="predicted"/>
<keyword evidence="7" id="KW-1185">Reference proteome</keyword>
<name>A0ABW8S047_9CLOT</name>
<evidence type="ECO:0000259" key="4">
    <source>
        <dbReference type="PROSITE" id="PS51077"/>
    </source>
</evidence>
<evidence type="ECO:0000256" key="3">
    <source>
        <dbReference type="ARBA" id="ARBA00023163"/>
    </source>
</evidence>
<dbReference type="InterPro" id="IPR036388">
    <property type="entry name" value="WH-like_DNA-bd_sf"/>
</dbReference>
<protein>
    <submittedName>
        <fullName evidence="6">IclR family transcriptional regulator</fullName>
    </submittedName>
</protein>
<dbReference type="PANTHER" id="PTHR30136">
    <property type="entry name" value="HELIX-TURN-HELIX TRANSCRIPTIONAL REGULATOR, ICLR FAMILY"/>
    <property type="match status" value="1"/>
</dbReference>
<feature type="domain" description="HTH iclR-type" evidence="4">
    <location>
        <begin position="20"/>
        <end position="83"/>
    </location>
</feature>
<dbReference type="InterPro" id="IPR029016">
    <property type="entry name" value="GAF-like_dom_sf"/>
</dbReference>
<evidence type="ECO:0000256" key="2">
    <source>
        <dbReference type="ARBA" id="ARBA00023125"/>
    </source>
</evidence>
<comment type="caution">
    <text evidence="6">The sequence shown here is derived from an EMBL/GenBank/DDBJ whole genome shotgun (WGS) entry which is preliminary data.</text>
</comment>
<dbReference type="EMBL" id="JBJIAB010000003">
    <property type="protein sequence ID" value="MFL0164176.1"/>
    <property type="molecule type" value="Genomic_DNA"/>
</dbReference>
<dbReference type="InterPro" id="IPR005471">
    <property type="entry name" value="Tscrpt_reg_IclR_N"/>
</dbReference>
<dbReference type="InterPro" id="IPR014757">
    <property type="entry name" value="Tscrpt_reg_IclR_C"/>
</dbReference>
<dbReference type="SMART" id="SM00346">
    <property type="entry name" value="HTH_ICLR"/>
    <property type="match status" value="1"/>
</dbReference>
<evidence type="ECO:0000313" key="7">
    <source>
        <dbReference type="Proteomes" id="UP001623600"/>
    </source>
</evidence>
<dbReference type="Proteomes" id="UP001623600">
    <property type="component" value="Unassembled WGS sequence"/>
</dbReference>
<keyword evidence="1" id="KW-0805">Transcription regulation</keyword>
<evidence type="ECO:0000259" key="5">
    <source>
        <dbReference type="PROSITE" id="PS51078"/>
    </source>
</evidence>
<dbReference type="Pfam" id="PF01614">
    <property type="entry name" value="IclR_C"/>
    <property type="match status" value="1"/>
</dbReference>
<dbReference type="InterPro" id="IPR036390">
    <property type="entry name" value="WH_DNA-bd_sf"/>
</dbReference>
<dbReference type="Pfam" id="PF09339">
    <property type="entry name" value="HTH_IclR"/>
    <property type="match status" value="1"/>
</dbReference>
<dbReference type="Gene3D" id="1.10.10.10">
    <property type="entry name" value="Winged helix-like DNA-binding domain superfamily/Winged helix DNA-binding domain"/>
    <property type="match status" value="1"/>
</dbReference>
<dbReference type="SUPFAM" id="SSF55781">
    <property type="entry name" value="GAF domain-like"/>
    <property type="match status" value="1"/>
</dbReference>
<evidence type="ECO:0000313" key="6">
    <source>
        <dbReference type="EMBL" id="MFL0164176.1"/>
    </source>
</evidence>
<evidence type="ECO:0000256" key="1">
    <source>
        <dbReference type="ARBA" id="ARBA00023015"/>
    </source>
</evidence>
<dbReference type="Gene3D" id="3.30.450.40">
    <property type="match status" value="1"/>
</dbReference>
<dbReference type="PROSITE" id="PS51078">
    <property type="entry name" value="ICLR_ED"/>
    <property type="match status" value="1"/>
</dbReference>
<keyword evidence="3" id="KW-0804">Transcription</keyword>
<dbReference type="PANTHER" id="PTHR30136:SF7">
    <property type="entry name" value="HTH-TYPE TRANSCRIPTIONAL REGULATOR KDGR-RELATED"/>
    <property type="match status" value="1"/>
</dbReference>
<organism evidence="6 7">
    <name type="scientific">Candidatus Clostridium helianthi</name>
    <dbReference type="NCBI Taxonomy" id="3381660"/>
    <lineage>
        <taxon>Bacteria</taxon>
        <taxon>Bacillati</taxon>
        <taxon>Bacillota</taxon>
        <taxon>Clostridia</taxon>
        <taxon>Eubacteriales</taxon>
        <taxon>Clostridiaceae</taxon>
        <taxon>Clostridium</taxon>
    </lineage>
</organism>
<dbReference type="PROSITE" id="PS51077">
    <property type="entry name" value="HTH_ICLR"/>
    <property type="match status" value="1"/>
</dbReference>
<dbReference type="SUPFAM" id="SSF46785">
    <property type="entry name" value="Winged helix' DNA-binding domain"/>
    <property type="match status" value="1"/>
</dbReference>
<feature type="domain" description="IclR-ED" evidence="5">
    <location>
        <begin position="84"/>
        <end position="267"/>
    </location>
</feature>
<sequence length="273" mass="30503">MNTINGMAFYIWNSGVSFLNTAILRGIEILRFVGQSDEPVTIAEISKYLNIPKTSVFNIVNALVSEKFLSIENMKLKSYELGVGVFELGSLYLNKMELTKISSTFLEKLSNDIGETVFLAVVNDNELVYLDKHESKGTLRTTGNLGSRTSMYSTSLGKAILATYNSVQLNNYFEQITFIPKTKSTITNKECLMENLDLIRERGYSISDEENEEGLFCVAVPIYNRMGQAIAAVSISTLKMKINDERIGVCAELITKVALDISKKLGYKKESLF</sequence>
<keyword evidence="2" id="KW-0238">DNA-binding</keyword>
<accession>A0ABW8S047</accession>
<dbReference type="InterPro" id="IPR050707">
    <property type="entry name" value="HTH_MetabolicPath_Reg"/>
</dbReference>
<reference evidence="6 7" key="1">
    <citation type="submission" date="2024-11" db="EMBL/GenBank/DDBJ databases">
        <authorList>
            <person name="Heng Y.C."/>
            <person name="Lim A.C.H."/>
            <person name="Lee J.K.Y."/>
            <person name="Kittelmann S."/>
        </authorList>
    </citation>
    <scope>NUCLEOTIDE SEQUENCE [LARGE SCALE GENOMIC DNA]</scope>
    <source>
        <strain evidence="6 7">WILCCON 0112</strain>
    </source>
</reference>
<gene>
    <name evidence="6" type="ORF">ACJDTP_03725</name>
</gene>